<dbReference type="EMBL" id="WOAD01000001">
    <property type="protein sequence ID" value="MUI33537.1"/>
    <property type="molecule type" value="Genomic_DNA"/>
</dbReference>
<dbReference type="Proteomes" id="UP001297540">
    <property type="component" value="Chromosome"/>
</dbReference>
<dbReference type="GO" id="GO:0043565">
    <property type="term" value="F:sequence-specific DNA binding"/>
    <property type="evidence" value="ECO:0007669"/>
    <property type="project" value="TreeGrafter"/>
</dbReference>
<evidence type="ECO:0000259" key="5">
    <source>
        <dbReference type="PROSITE" id="PS50931"/>
    </source>
</evidence>
<dbReference type="InterPro" id="IPR036388">
    <property type="entry name" value="WH-like_DNA-bd_sf"/>
</dbReference>
<dbReference type="PANTHER" id="PTHR30537">
    <property type="entry name" value="HTH-TYPE TRANSCRIPTIONAL REGULATOR"/>
    <property type="match status" value="1"/>
</dbReference>
<comment type="similarity">
    <text evidence="1">Belongs to the LysR transcriptional regulatory family.</text>
</comment>
<reference evidence="8" key="4">
    <citation type="submission" date="2023-06" db="EMBL/GenBank/DDBJ databases">
        <authorList>
            <consortium name="Clinical and Environmental Microbiology Branch: Whole genome sequencing antimicrobial resistance pathogens in the healthcare setting"/>
        </authorList>
    </citation>
    <scope>NUCLEOTIDE SEQUENCE</scope>
    <source>
        <strain evidence="8">2021CK-01020</strain>
    </source>
</reference>
<dbReference type="EMBL" id="CP136986">
    <property type="protein sequence ID" value="WOS75185.1"/>
    <property type="molecule type" value="Genomic_DNA"/>
</dbReference>
<dbReference type="InterPro" id="IPR000847">
    <property type="entry name" value="LysR_HTH_N"/>
</dbReference>
<organism evidence="7 9">
    <name type="scientific">Pseudomonas aeruginosa</name>
    <dbReference type="NCBI Taxonomy" id="287"/>
    <lineage>
        <taxon>Bacteria</taxon>
        <taxon>Pseudomonadati</taxon>
        <taxon>Pseudomonadota</taxon>
        <taxon>Gammaproteobacteria</taxon>
        <taxon>Pseudomonadales</taxon>
        <taxon>Pseudomonadaceae</taxon>
        <taxon>Pseudomonas</taxon>
    </lineage>
</organism>
<dbReference type="Proteomes" id="UP000433532">
    <property type="component" value="Unassembled WGS sequence"/>
</dbReference>
<reference evidence="7 9" key="2">
    <citation type="submission" date="2019-01" db="EMBL/GenBank/DDBJ databases">
        <title>The Pseudomonas aeruginosa pan-genome provides new insights on its population structure, horizontal gene transfer and pathogenicity.</title>
        <authorList>
            <person name="Freschi L."/>
            <person name="Vincent A.T."/>
            <person name="Jeukens J."/>
            <person name="Emond-Rheault J.-G."/>
            <person name="Kukavica-Ibrulj I."/>
            <person name="Dupont M.-J."/>
            <person name="Charette S.J."/>
            <person name="Boyle B."/>
            <person name="Levesque R.C."/>
        </authorList>
    </citation>
    <scope>NUCLEOTIDE SEQUENCE [LARGE SCALE GENOMIC DNA]</scope>
    <source>
        <strain evidence="7 9">PA-W36</strain>
    </source>
</reference>
<name>A0A072ZGS4_PSEAI</name>
<keyword evidence="2" id="KW-0805">Transcription regulation</keyword>
<protein>
    <submittedName>
        <fullName evidence="7">LysR family transcriptional regulator</fullName>
    </submittedName>
</protein>
<dbReference type="Pfam" id="PF03466">
    <property type="entry name" value="LysR_substrate"/>
    <property type="match status" value="1"/>
</dbReference>
<dbReference type="SUPFAM" id="SSF53850">
    <property type="entry name" value="Periplasmic binding protein-like II"/>
    <property type="match status" value="1"/>
</dbReference>
<dbReference type="InterPro" id="IPR036390">
    <property type="entry name" value="WH_DNA-bd_sf"/>
</dbReference>
<dbReference type="Proteomes" id="UP000284767">
    <property type="component" value="Unassembled WGS sequence"/>
</dbReference>
<dbReference type="eggNOG" id="COG0583">
    <property type="taxonomic scope" value="Bacteria"/>
</dbReference>
<dbReference type="GO" id="GO:0006351">
    <property type="term" value="P:DNA-templated transcription"/>
    <property type="evidence" value="ECO:0007669"/>
    <property type="project" value="TreeGrafter"/>
</dbReference>
<reference evidence="8" key="5">
    <citation type="submission" date="2023-10" db="EMBL/GenBank/DDBJ databases">
        <title>Pathogen: clinical or host-associated sample.</title>
        <authorList>
            <person name="Hergert J."/>
            <person name="Casey R."/>
            <person name="Wagner J."/>
            <person name="Young E.L."/>
            <person name="Oakeson K.F."/>
        </authorList>
    </citation>
    <scope>NUCLEOTIDE SEQUENCE</scope>
    <source>
        <strain evidence="8">2021CK-01020</strain>
    </source>
</reference>
<evidence type="ECO:0000313" key="6">
    <source>
        <dbReference type="EMBL" id="MUI33537.1"/>
    </source>
</evidence>
<dbReference type="SUPFAM" id="SSF46785">
    <property type="entry name" value="Winged helix' DNA-binding domain"/>
    <property type="match status" value="1"/>
</dbReference>
<dbReference type="FunFam" id="1.10.10.10:FF:000001">
    <property type="entry name" value="LysR family transcriptional regulator"/>
    <property type="match status" value="1"/>
</dbReference>
<accession>A0A072ZGS4</accession>
<reference evidence="6 10" key="3">
    <citation type="submission" date="2019-11" db="EMBL/GenBank/DDBJ databases">
        <title>Genomes of ocular Pseudomonas aeruginosa isolates.</title>
        <authorList>
            <person name="Khan M."/>
            <person name="Rice S.A."/>
            <person name="Willcox M.D.P."/>
            <person name="Stapleton F."/>
        </authorList>
    </citation>
    <scope>NUCLEOTIDE SEQUENCE [LARGE SCALE GENOMIC DNA]</scope>
    <source>
        <strain evidence="6 10">PA221</strain>
    </source>
</reference>
<dbReference type="InterPro" id="IPR058163">
    <property type="entry name" value="LysR-type_TF_proteobact-type"/>
</dbReference>
<gene>
    <name evidence="6" type="ORF">GNQ48_00860</name>
    <name evidence="7" type="ORF">IPC1295_05445</name>
    <name evidence="8" type="ORF">L4V69_22050</name>
</gene>
<dbReference type="PANTHER" id="PTHR30537:SF1">
    <property type="entry name" value="HTH-TYPE TRANSCRIPTIONAL REGULATOR PGRR"/>
    <property type="match status" value="1"/>
</dbReference>
<evidence type="ECO:0000313" key="9">
    <source>
        <dbReference type="Proteomes" id="UP000284767"/>
    </source>
</evidence>
<dbReference type="Gene3D" id="1.10.10.10">
    <property type="entry name" value="Winged helix-like DNA-binding domain superfamily/Winged helix DNA-binding domain"/>
    <property type="match status" value="1"/>
</dbReference>
<dbReference type="Pfam" id="PF00126">
    <property type="entry name" value="HTH_1"/>
    <property type="match status" value="1"/>
</dbReference>
<evidence type="ECO:0000313" key="7">
    <source>
        <dbReference type="EMBL" id="RPM21711.1"/>
    </source>
</evidence>
<feature type="domain" description="HTH lysR-type" evidence="5">
    <location>
        <begin position="4"/>
        <end position="61"/>
    </location>
</feature>
<dbReference type="KEGG" id="paeb:NCGM1900_4827"/>
<dbReference type="GO" id="GO:0003700">
    <property type="term" value="F:DNA-binding transcription factor activity"/>
    <property type="evidence" value="ECO:0007669"/>
    <property type="project" value="InterPro"/>
</dbReference>
<dbReference type="RefSeq" id="WP_003087749.1">
    <property type="nucleotide sequence ID" value="NZ_AP014622.1"/>
</dbReference>
<reference evidence="7 9" key="1">
    <citation type="submission" date="2017-08" db="EMBL/GenBank/DDBJ databases">
        <authorList>
            <person name="Feschi L."/>
            <person name="Jeukens J."/>
            <person name="Emond-Rheault J.-G."/>
            <person name="Kukavica-Ibrulj I."/>
            <person name="Boyle B."/>
            <person name="Levesque R.C."/>
        </authorList>
    </citation>
    <scope>NUCLEOTIDE SEQUENCE [LARGE SCALE GENOMIC DNA]</scope>
    <source>
        <strain evidence="7 9">PA-W36</strain>
    </source>
</reference>
<proteinExistence type="inferred from homology"/>
<evidence type="ECO:0000256" key="4">
    <source>
        <dbReference type="ARBA" id="ARBA00023163"/>
    </source>
</evidence>
<dbReference type="InterPro" id="IPR005119">
    <property type="entry name" value="LysR_subst-bd"/>
</dbReference>
<keyword evidence="3" id="KW-0238">DNA-binding</keyword>
<evidence type="ECO:0000256" key="1">
    <source>
        <dbReference type="ARBA" id="ARBA00009437"/>
    </source>
</evidence>
<evidence type="ECO:0000256" key="2">
    <source>
        <dbReference type="ARBA" id="ARBA00023015"/>
    </source>
</evidence>
<dbReference type="CDD" id="cd08474">
    <property type="entry name" value="PBP2_CrgA_like_5"/>
    <property type="match status" value="1"/>
</dbReference>
<evidence type="ECO:0000313" key="10">
    <source>
        <dbReference type="Proteomes" id="UP000433532"/>
    </source>
</evidence>
<evidence type="ECO:0000256" key="3">
    <source>
        <dbReference type="ARBA" id="ARBA00023125"/>
    </source>
</evidence>
<evidence type="ECO:0000313" key="8">
    <source>
        <dbReference type="EMBL" id="WOS75185.1"/>
    </source>
</evidence>
<sequence length="304" mass="33141">MKKPDLAGLAAFVAIARERSFRRAAATLGVTPPTLSHTLRELETQLGIRLLNRTTRNVSPTEAGEHLLAHLDPAFEDIAAALDSLNRFRETPHGLVRINAPRNAIGLVLAPRFGELARDYPGITLEVVADEGFANIVEAGFDAGIRLGEDLQHGMRAVRVGPDLRLAIVATPAYFRRQGRPGSPEELLGHRCIGWRKVSSGELYKWQFSKGTKALSVAVSGPLVLDDPRLMLQAALADVGIAFAIEEEVAEHLAAGRLERVLADWCAPFPGFHLYYPNRRNHPAALSAVIDLLRYPGEEHPGPA</sequence>
<dbReference type="PROSITE" id="PS50931">
    <property type="entry name" value="HTH_LYSR"/>
    <property type="match status" value="1"/>
</dbReference>
<dbReference type="Gene3D" id="3.40.190.290">
    <property type="match status" value="1"/>
</dbReference>
<dbReference type="AlphaFoldDB" id="A0A072ZGS4"/>
<dbReference type="EMBL" id="NSNE01000002">
    <property type="protein sequence ID" value="RPM21711.1"/>
    <property type="molecule type" value="Genomic_DNA"/>
</dbReference>
<keyword evidence="4" id="KW-0804">Transcription</keyword>